<evidence type="ECO:0000313" key="2">
    <source>
        <dbReference type="EMBL" id="GAI87448.1"/>
    </source>
</evidence>
<dbReference type="EMBL" id="BARW01006257">
    <property type="protein sequence ID" value="GAI87448.1"/>
    <property type="molecule type" value="Genomic_DNA"/>
</dbReference>
<accession>X1S3J1</accession>
<dbReference type="AlphaFoldDB" id="X1S3J1"/>
<dbReference type="InterPro" id="IPR001173">
    <property type="entry name" value="Glyco_trans_2-like"/>
</dbReference>
<feature type="domain" description="Glycosyltransferase 2-like" evidence="1">
    <location>
        <begin position="8"/>
        <end position="43"/>
    </location>
</feature>
<dbReference type="PANTHER" id="PTHR22916">
    <property type="entry name" value="GLYCOSYLTRANSFERASE"/>
    <property type="match status" value="1"/>
</dbReference>
<organism evidence="2">
    <name type="scientific">marine sediment metagenome</name>
    <dbReference type="NCBI Taxonomy" id="412755"/>
    <lineage>
        <taxon>unclassified sequences</taxon>
        <taxon>metagenomes</taxon>
        <taxon>ecological metagenomes</taxon>
    </lineage>
</organism>
<sequence length="49" mass="5571">MDIKPLVSINIPTYNSEKTLDECLSSVKNQTYKKIEIIIIDDAKFAQAQ</sequence>
<gene>
    <name evidence="2" type="ORF">S12H4_13138</name>
</gene>
<comment type="caution">
    <text evidence="2">The sequence shown here is derived from an EMBL/GenBank/DDBJ whole genome shotgun (WGS) entry which is preliminary data.</text>
</comment>
<dbReference type="Gene3D" id="3.90.550.10">
    <property type="entry name" value="Spore Coat Polysaccharide Biosynthesis Protein SpsA, Chain A"/>
    <property type="match status" value="1"/>
</dbReference>
<dbReference type="PANTHER" id="PTHR22916:SF66">
    <property type="entry name" value="BETA-1,3-GALACTOSYLTRANSFERASE-RELATED"/>
    <property type="match status" value="1"/>
</dbReference>
<reference evidence="2" key="1">
    <citation type="journal article" date="2014" name="Front. Microbiol.">
        <title>High frequency of phylogenetically diverse reductive dehalogenase-homologous genes in deep subseafloor sedimentary metagenomes.</title>
        <authorList>
            <person name="Kawai M."/>
            <person name="Futagami T."/>
            <person name="Toyoda A."/>
            <person name="Takaki Y."/>
            <person name="Nishi S."/>
            <person name="Hori S."/>
            <person name="Arai W."/>
            <person name="Tsubouchi T."/>
            <person name="Morono Y."/>
            <person name="Uchiyama I."/>
            <person name="Ito T."/>
            <person name="Fujiyama A."/>
            <person name="Inagaki F."/>
            <person name="Takami H."/>
        </authorList>
    </citation>
    <scope>NUCLEOTIDE SEQUENCE</scope>
    <source>
        <strain evidence="2">Expedition CK06-06</strain>
    </source>
</reference>
<evidence type="ECO:0000259" key="1">
    <source>
        <dbReference type="Pfam" id="PF00535"/>
    </source>
</evidence>
<proteinExistence type="predicted"/>
<name>X1S3J1_9ZZZZ</name>
<dbReference type="Pfam" id="PF00535">
    <property type="entry name" value="Glycos_transf_2"/>
    <property type="match status" value="1"/>
</dbReference>
<protein>
    <recommendedName>
        <fullName evidence="1">Glycosyltransferase 2-like domain-containing protein</fullName>
    </recommendedName>
</protein>
<dbReference type="InterPro" id="IPR029044">
    <property type="entry name" value="Nucleotide-diphossugar_trans"/>
</dbReference>
<dbReference type="SUPFAM" id="SSF53448">
    <property type="entry name" value="Nucleotide-diphospho-sugar transferases"/>
    <property type="match status" value="1"/>
</dbReference>